<keyword evidence="4" id="KW-1185">Reference proteome</keyword>
<evidence type="ECO:0000256" key="1">
    <source>
        <dbReference type="ARBA" id="ARBA00022729"/>
    </source>
</evidence>
<dbReference type="EMBL" id="CAJOBG010049241">
    <property type="protein sequence ID" value="CAF4472189.1"/>
    <property type="molecule type" value="Genomic_DNA"/>
</dbReference>
<dbReference type="InterPro" id="IPR028994">
    <property type="entry name" value="Integrin_alpha_N"/>
</dbReference>
<dbReference type="InterPro" id="IPR013517">
    <property type="entry name" value="FG-GAP"/>
</dbReference>
<evidence type="ECO:0000313" key="3">
    <source>
        <dbReference type="EMBL" id="CAF4472189.1"/>
    </source>
</evidence>
<dbReference type="SUPFAM" id="SSF69318">
    <property type="entry name" value="Integrin alpha N-terminal domain"/>
    <property type="match status" value="1"/>
</dbReference>
<gene>
    <name evidence="3" type="ORF">OVN521_LOCUS39092</name>
</gene>
<dbReference type="PANTHER" id="PTHR46580">
    <property type="entry name" value="SENSOR KINASE-RELATED"/>
    <property type="match status" value="1"/>
</dbReference>
<organism evidence="3 4">
    <name type="scientific">Rotaria magnacalcarata</name>
    <dbReference type="NCBI Taxonomy" id="392030"/>
    <lineage>
        <taxon>Eukaryota</taxon>
        <taxon>Metazoa</taxon>
        <taxon>Spiralia</taxon>
        <taxon>Gnathifera</taxon>
        <taxon>Rotifera</taxon>
        <taxon>Eurotatoria</taxon>
        <taxon>Bdelloidea</taxon>
        <taxon>Philodinida</taxon>
        <taxon>Philodinidae</taxon>
        <taxon>Rotaria</taxon>
    </lineage>
</organism>
<dbReference type="AlphaFoldDB" id="A0A820TW28"/>
<reference evidence="3" key="1">
    <citation type="submission" date="2021-02" db="EMBL/GenBank/DDBJ databases">
        <authorList>
            <person name="Nowell W R."/>
        </authorList>
    </citation>
    <scope>NUCLEOTIDE SEQUENCE</scope>
</reference>
<evidence type="ECO:0000313" key="4">
    <source>
        <dbReference type="Proteomes" id="UP000663866"/>
    </source>
</evidence>
<evidence type="ECO:0008006" key="5">
    <source>
        <dbReference type="Google" id="ProtNLM"/>
    </source>
</evidence>
<dbReference type="Proteomes" id="UP000663866">
    <property type="component" value="Unassembled WGS sequence"/>
</dbReference>
<feature type="non-terminal residue" evidence="3">
    <location>
        <position position="1"/>
    </location>
</feature>
<dbReference type="Pfam" id="PF13517">
    <property type="entry name" value="FG-GAP_3"/>
    <property type="match status" value="1"/>
</dbReference>
<feature type="chain" id="PRO_5032953494" description="VCBS repeat-containing protein" evidence="2">
    <location>
        <begin position="18"/>
        <end position="170"/>
    </location>
</feature>
<comment type="caution">
    <text evidence="3">The sequence shown here is derived from an EMBL/GenBank/DDBJ whole genome shotgun (WGS) entry which is preliminary data.</text>
</comment>
<evidence type="ECO:0000256" key="2">
    <source>
        <dbReference type="SAM" id="SignalP"/>
    </source>
</evidence>
<accession>A0A820TW28</accession>
<sequence length="170" mass="18530">MVSILLIFLILLNINTTIENLAQPDCQTPFGPNNRYSTQINPVSIINGYFNNDAKLDLAIANDVLNSVSILFNNGDGTFQNQKVYEVGAFPVSVTVGDFNNDAKLDLVTANQAENTISILLNNGNGTFQKEKKYSVGTSPTCVTVGDFNNDTKLDLATTNNDDRTISILF</sequence>
<keyword evidence="1 2" id="KW-0732">Signal</keyword>
<protein>
    <recommendedName>
        <fullName evidence="5">VCBS repeat-containing protein</fullName>
    </recommendedName>
</protein>
<proteinExistence type="predicted"/>
<dbReference type="PANTHER" id="PTHR46580:SF2">
    <property type="entry name" value="MAM DOMAIN-CONTAINING PROTEIN"/>
    <property type="match status" value="1"/>
</dbReference>
<name>A0A820TW28_9BILA</name>
<feature type="signal peptide" evidence="2">
    <location>
        <begin position="1"/>
        <end position="17"/>
    </location>
</feature>
<dbReference type="Gene3D" id="2.30.30.100">
    <property type="match status" value="2"/>
</dbReference>